<dbReference type="InterPro" id="IPR029063">
    <property type="entry name" value="SAM-dependent_MTases_sf"/>
</dbReference>
<dbReference type="EMBL" id="QZFU01000041">
    <property type="protein sequence ID" value="RJO69790.1"/>
    <property type="molecule type" value="Genomic_DNA"/>
</dbReference>
<evidence type="ECO:0000313" key="1">
    <source>
        <dbReference type="EMBL" id="RJO69790.1"/>
    </source>
</evidence>
<keyword evidence="2" id="KW-1185">Reference proteome</keyword>
<evidence type="ECO:0000313" key="2">
    <source>
        <dbReference type="Proteomes" id="UP000266677"/>
    </source>
</evidence>
<dbReference type="RefSeq" id="WP_120044160.1">
    <property type="nucleotide sequence ID" value="NZ_QZFU01000041.1"/>
</dbReference>
<dbReference type="GO" id="GO:0032259">
    <property type="term" value="P:methylation"/>
    <property type="evidence" value="ECO:0007669"/>
    <property type="project" value="UniProtKB-KW"/>
</dbReference>
<dbReference type="Gene3D" id="3.40.50.150">
    <property type="entry name" value="Vaccinia Virus protein VP39"/>
    <property type="match status" value="1"/>
</dbReference>
<name>A0A3A4K5Q4_9NOCA</name>
<accession>A0A3A4K5Q4</accession>
<dbReference type="Proteomes" id="UP000266677">
    <property type="component" value="Unassembled WGS sequence"/>
</dbReference>
<gene>
    <name evidence="1" type="ORF">D5S18_28225</name>
</gene>
<sequence length="189" mass="20821">MSRFDSAEHLYDWQRSGRFPRIHDDIYNLIRSEVSPSDGPVLDLGSSTGLLARRLQHARFAVHAVEADANSIDAGRTAGTYGPNVPVRHWMLTPGQMPEFGEFLANAGITIVVARRVLPELDDAGVTPELLGETLANAGVSHLFLEGRAPRQDAKHRLRSVSDEVAGLETDWRPATFAGNHRAYLTLKE</sequence>
<reference evidence="1 2" key="1">
    <citation type="submission" date="2018-09" db="EMBL/GenBank/DDBJ databases">
        <title>YIM PH21274 draft genome.</title>
        <authorList>
            <person name="Miao C."/>
        </authorList>
    </citation>
    <scope>NUCLEOTIDE SEQUENCE [LARGE SCALE GENOMIC DNA]</scope>
    <source>
        <strain evidence="1 2">YIM PH 21724</strain>
    </source>
</reference>
<keyword evidence="1" id="KW-0489">Methyltransferase</keyword>
<proteinExistence type="predicted"/>
<keyword evidence="1" id="KW-0808">Transferase</keyword>
<dbReference type="AlphaFoldDB" id="A0A3A4K5Q4"/>
<protein>
    <submittedName>
        <fullName evidence="1">Class I SAM-dependent methyltransferase</fullName>
    </submittedName>
</protein>
<organism evidence="1 2">
    <name type="scientific">Nocardia panacis</name>
    <dbReference type="NCBI Taxonomy" id="2340916"/>
    <lineage>
        <taxon>Bacteria</taxon>
        <taxon>Bacillati</taxon>
        <taxon>Actinomycetota</taxon>
        <taxon>Actinomycetes</taxon>
        <taxon>Mycobacteriales</taxon>
        <taxon>Nocardiaceae</taxon>
        <taxon>Nocardia</taxon>
    </lineage>
</organism>
<comment type="caution">
    <text evidence="1">The sequence shown here is derived from an EMBL/GenBank/DDBJ whole genome shotgun (WGS) entry which is preliminary data.</text>
</comment>
<dbReference type="GO" id="GO:0008168">
    <property type="term" value="F:methyltransferase activity"/>
    <property type="evidence" value="ECO:0007669"/>
    <property type="project" value="UniProtKB-KW"/>
</dbReference>
<dbReference type="OrthoDB" id="4535983at2"/>
<dbReference type="SUPFAM" id="SSF53335">
    <property type="entry name" value="S-adenosyl-L-methionine-dependent methyltransferases"/>
    <property type="match status" value="1"/>
</dbReference>